<feature type="transmembrane region" description="Helical" evidence="7">
    <location>
        <begin position="358"/>
        <end position="380"/>
    </location>
</feature>
<protein>
    <submittedName>
        <fullName evidence="8">Dicarboxylate/amino acid:cation symporter</fullName>
    </submittedName>
</protein>
<evidence type="ECO:0000256" key="3">
    <source>
        <dbReference type="ARBA" id="ARBA00022475"/>
    </source>
</evidence>
<keyword evidence="9" id="KW-1185">Reference proteome</keyword>
<proteinExistence type="predicted"/>
<evidence type="ECO:0000313" key="8">
    <source>
        <dbReference type="EMBL" id="WLV24924.1"/>
    </source>
</evidence>
<feature type="transmembrane region" description="Helical" evidence="7">
    <location>
        <begin position="12"/>
        <end position="32"/>
    </location>
</feature>
<dbReference type="Pfam" id="PF00375">
    <property type="entry name" value="SDF"/>
    <property type="match status" value="1"/>
</dbReference>
<dbReference type="PRINTS" id="PR00173">
    <property type="entry name" value="EDTRNSPORT"/>
</dbReference>
<evidence type="ECO:0000256" key="5">
    <source>
        <dbReference type="ARBA" id="ARBA00022989"/>
    </source>
</evidence>
<feature type="transmembrane region" description="Helical" evidence="7">
    <location>
        <begin position="218"/>
        <end position="240"/>
    </location>
</feature>
<evidence type="ECO:0000256" key="7">
    <source>
        <dbReference type="SAM" id="Phobius"/>
    </source>
</evidence>
<organism evidence="8 9">
    <name type="scientific">Aciduricibacillus chroicocephali</name>
    <dbReference type="NCBI Taxonomy" id="3054939"/>
    <lineage>
        <taxon>Bacteria</taxon>
        <taxon>Bacillati</taxon>
        <taxon>Bacillota</taxon>
        <taxon>Bacilli</taxon>
        <taxon>Bacillales</taxon>
        <taxon>Bacillaceae</taxon>
        <taxon>Aciduricibacillus</taxon>
    </lineage>
</organism>
<keyword evidence="2" id="KW-0813">Transport</keyword>
<evidence type="ECO:0000256" key="6">
    <source>
        <dbReference type="ARBA" id="ARBA00023136"/>
    </source>
</evidence>
<feature type="transmembrane region" description="Helical" evidence="7">
    <location>
        <begin position="144"/>
        <end position="161"/>
    </location>
</feature>
<accession>A0ABY9KVM4</accession>
<dbReference type="RefSeq" id="WP_348028445.1">
    <property type="nucleotide sequence ID" value="NZ_CP129113.1"/>
</dbReference>
<dbReference type="InterPro" id="IPR036458">
    <property type="entry name" value="Na:dicarbo_symporter_sf"/>
</dbReference>
<dbReference type="EMBL" id="CP129113">
    <property type="protein sequence ID" value="WLV24924.1"/>
    <property type="molecule type" value="Genomic_DNA"/>
</dbReference>
<gene>
    <name evidence="8" type="ORF">QR721_01415</name>
</gene>
<dbReference type="InterPro" id="IPR001991">
    <property type="entry name" value="Na-dicarboxylate_symporter"/>
</dbReference>
<reference evidence="8" key="1">
    <citation type="submission" date="2023-06" db="EMBL/GenBank/DDBJ databases">
        <title>A Treasure from Seagulls: Isolation and Description of Aciduricobacillus qingdaonensis gen. nov., sp. nov., a Rare Obligately Uric Acid-utilizing Member in the Family Bacillaceae.</title>
        <authorList>
            <person name="Liu W."/>
            <person name="Wang B."/>
        </authorList>
    </citation>
    <scope>NUCLEOTIDE SEQUENCE</scope>
    <source>
        <strain evidence="8">44XB</strain>
    </source>
</reference>
<keyword evidence="6 7" id="KW-0472">Membrane</keyword>
<feature type="transmembrane region" description="Helical" evidence="7">
    <location>
        <begin position="44"/>
        <end position="68"/>
    </location>
</feature>
<feature type="transmembrane region" description="Helical" evidence="7">
    <location>
        <begin position="261"/>
        <end position="279"/>
    </location>
</feature>
<feature type="transmembrane region" description="Helical" evidence="7">
    <location>
        <begin position="80"/>
        <end position="102"/>
    </location>
</feature>
<evidence type="ECO:0000256" key="4">
    <source>
        <dbReference type="ARBA" id="ARBA00022692"/>
    </source>
</evidence>
<evidence type="ECO:0000256" key="1">
    <source>
        <dbReference type="ARBA" id="ARBA00004651"/>
    </source>
</evidence>
<dbReference type="SUPFAM" id="SSF118215">
    <property type="entry name" value="Proton glutamate symport protein"/>
    <property type="match status" value="1"/>
</dbReference>
<dbReference type="PANTHER" id="PTHR42865">
    <property type="entry name" value="PROTON/GLUTAMATE-ASPARTATE SYMPORTER"/>
    <property type="match status" value="1"/>
</dbReference>
<evidence type="ECO:0000313" key="9">
    <source>
        <dbReference type="Proteomes" id="UP001180087"/>
    </source>
</evidence>
<feature type="transmembrane region" description="Helical" evidence="7">
    <location>
        <begin position="194"/>
        <end position="212"/>
    </location>
</feature>
<sequence length="408" mass="43051">MKSIWLRYKNASFLIKTSIAFILGIVAGLIFQEDAAIFKPAGTLLIHLLSFVAIPVIFLTVVLAVNQMDLARLGKMGGKLILYYMATTAAAVLIGLAFALWINPGNGLKLPDVHVEKPATPHVSEILLKIVPENIFQAFTSGDLMAIMFVAIVVGIALSSMKYSKDSQMEKYGELLNNVFQALNKMFYKILEGVLLYAPIGIFAISATAFGAQGWGTIISLLKFVGVFYLGIIVLWTVVYMSFLKAAGFSPLHFLRDTRDAYGTAFFTSSSIAALPIAIKAAKNAGVSETTANFSLPLGAVFNSDGGALRMGVSIVFAANITNLNLSFSDFVTIVLIGTILSVGAAGVPAAGLVTLSAVLSVFGLPLEIVALIAGIDALIGMGGTASNVMGDVVGAAVIDKPRKKLSA</sequence>
<keyword evidence="5 7" id="KW-1133">Transmembrane helix</keyword>
<comment type="subcellular location">
    <subcellularLocation>
        <location evidence="1">Cell membrane</location>
        <topology evidence="1">Multi-pass membrane protein</topology>
    </subcellularLocation>
</comment>
<dbReference type="Proteomes" id="UP001180087">
    <property type="component" value="Chromosome"/>
</dbReference>
<dbReference type="Gene3D" id="1.10.3860.10">
    <property type="entry name" value="Sodium:dicarboxylate symporter"/>
    <property type="match status" value="1"/>
</dbReference>
<evidence type="ECO:0000256" key="2">
    <source>
        <dbReference type="ARBA" id="ARBA00022448"/>
    </source>
</evidence>
<name>A0ABY9KVM4_9BACI</name>
<keyword evidence="4 7" id="KW-0812">Transmembrane</keyword>
<feature type="transmembrane region" description="Helical" evidence="7">
    <location>
        <begin position="331"/>
        <end position="352"/>
    </location>
</feature>
<keyword evidence="3" id="KW-1003">Cell membrane</keyword>
<dbReference type="PANTHER" id="PTHR42865:SF7">
    <property type="entry name" value="PROTON_GLUTAMATE-ASPARTATE SYMPORTER"/>
    <property type="match status" value="1"/>
</dbReference>